<dbReference type="EMBL" id="ML976615">
    <property type="protein sequence ID" value="KAF1849539.1"/>
    <property type="molecule type" value="Genomic_DNA"/>
</dbReference>
<sequence>MGKVKQLMRSLRSKFTSSKSKSAHHTPHHNGTTSSTVSSVTEGSRSLISSVGSSVYASSDTQTPPTTPSKTPPPTAYKELGHHILKSSISTSEAEDLQAEKIELREPCLGPRATLEVNIAMLDFAKKLPLEELSLIGCSSPPSSLSGAEQDALSCGDNATASNPMTYDSRDSSRTLSLATISSGPSWSFACRSAHRIGRKPEEPDNYDDASSFGSLTDWGITSNGNAARGTPNDAGSDAVNGDDEDTMRPDSCVQTNHNAFYRLPPPSSNERDITNFQFPNPQKYDDRDTNSVYSMLSHPGELEHNTVIDVPSPGPFALHNGPLTAAPSLTEQSNDSHESFLRYIETPNAEIAIPFVSEEDFDALPDWSEVEDEAEYNTCFIKQPFLWSPTASSSSIHLLTMASPAVHIPSGYPRASLAPRADRQTPVKERGEKRKQSEPHDLGSA</sequence>
<dbReference type="OrthoDB" id="3687942at2759"/>
<feature type="compositionally biased region" description="Pro residues" evidence="1">
    <location>
        <begin position="65"/>
        <end position="75"/>
    </location>
</feature>
<dbReference type="GeneID" id="63850424"/>
<dbReference type="Proteomes" id="UP000800039">
    <property type="component" value="Unassembled WGS sequence"/>
</dbReference>
<feature type="region of interest" description="Disordered" evidence="1">
    <location>
        <begin position="223"/>
        <end position="253"/>
    </location>
</feature>
<comment type="caution">
    <text evidence="2">The sequence shown here is derived from an EMBL/GenBank/DDBJ whole genome shotgun (WGS) entry which is preliminary data.</text>
</comment>
<feature type="region of interest" description="Disordered" evidence="1">
    <location>
        <begin position="411"/>
        <end position="446"/>
    </location>
</feature>
<accession>A0A9P4GQ75</accession>
<dbReference type="AlphaFoldDB" id="A0A9P4GQ75"/>
<dbReference type="RefSeq" id="XP_040792102.1">
    <property type="nucleotide sequence ID" value="XM_040933173.1"/>
</dbReference>
<evidence type="ECO:0000313" key="2">
    <source>
        <dbReference type="EMBL" id="KAF1849539.1"/>
    </source>
</evidence>
<feature type="compositionally biased region" description="Low complexity" evidence="1">
    <location>
        <begin position="32"/>
        <end position="64"/>
    </location>
</feature>
<name>A0A9P4GQ75_9PLEO</name>
<reference evidence="2" key="1">
    <citation type="submission" date="2020-01" db="EMBL/GenBank/DDBJ databases">
        <authorList>
            <consortium name="DOE Joint Genome Institute"/>
            <person name="Haridas S."/>
            <person name="Albert R."/>
            <person name="Binder M."/>
            <person name="Bloem J."/>
            <person name="Labutti K."/>
            <person name="Salamov A."/>
            <person name="Andreopoulos B."/>
            <person name="Baker S.E."/>
            <person name="Barry K."/>
            <person name="Bills G."/>
            <person name="Bluhm B.H."/>
            <person name="Cannon C."/>
            <person name="Castanera R."/>
            <person name="Culley D.E."/>
            <person name="Daum C."/>
            <person name="Ezra D."/>
            <person name="Gonzalez J.B."/>
            <person name="Henrissat B."/>
            <person name="Kuo A."/>
            <person name="Liang C."/>
            <person name="Lipzen A."/>
            <person name="Lutzoni F."/>
            <person name="Magnuson J."/>
            <person name="Mondo S."/>
            <person name="Nolan M."/>
            <person name="Ohm R."/>
            <person name="Pangilinan J."/>
            <person name="Park H.-J."/>
            <person name="Ramirez L."/>
            <person name="Alfaro M."/>
            <person name="Sun H."/>
            <person name="Tritt A."/>
            <person name="Yoshinaga Y."/>
            <person name="Zwiers L.-H."/>
            <person name="Turgeon B.G."/>
            <person name="Goodwin S.B."/>
            <person name="Spatafora J.W."/>
            <person name="Crous P.W."/>
            <person name="Grigoriev I.V."/>
        </authorList>
    </citation>
    <scope>NUCLEOTIDE SEQUENCE</scope>
    <source>
        <strain evidence="2">CBS 394.84</strain>
    </source>
</reference>
<feature type="region of interest" description="Disordered" evidence="1">
    <location>
        <begin position="1"/>
        <end position="78"/>
    </location>
</feature>
<feature type="compositionally biased region" description="Basic and acidic residues" evidence="1">
    <location>
        <begin position="421"/>
        <end position="446"/>
    </location>
</feature>
<evidence type="ECO:0000313" key="3">
    <source>
        <dbReference type="Proteomes" id="UP000800039"/>
    </source>
</evidence>
<protein>
    <submittedName>
        <fullName evidence="2">Uncharacterized protein</fullName>
    </submittedName>
</protein>
<proteinExistence type="predicted"/>
<organism evidence="2 3">
    <name type="scientific">Cucurbitaria berberidis CBS 394.84</name>
    <dbReference type="NCBI Taxonomy" id="1168544"/>
    <lineage>
        <taxon>Eukaryota</taxon>
        <taxon>Fungi</taxon>
        <taxon>Dikarya</taxon>
        <taxon>Ascomycota</taxon>
        <taxon>Pezizomycotina</taxon>
        <taxon>Dothideomycetes</taxon>
        <taxon>Pleosporomycetidae</taxon>
        <taxon>Pleosporales</taxon>
        <taxon>Pleosporineae</taxon>
        <taxon>Cucurbitariaceae</taxon>
        <taxon>Cucurbitaria</taxon>
    </lineage>
</organism>
<evidence type="ECO:0000256" key="1">
    <source>
        <dbReference type="SAM" id="MobiDB-lite"/>
    </source>
</evidence>
<gene>
    <name evidence="2" type="ORF">K460DRAFT_365426</name>
</gene>
<keyword evidence="3" id="KW-1185">Reference proteome</keyword>